<comment type="subcellular location">
    <subcellularLocation>
        <location evidence="1">Membrane</location>
        <topology evidence="1">Multi-pass membrane protein</topology>
    </subcellularLocation>
</comment>
<keyword evidence="3 5" id="KW-1133">Transmembrane helix</keyword>
<name>A0A9D0YZB8_9FIRM</name>
<dbReference type="InterPro" id="IPR006977">
    <property type="entry name" value="Yip1_dom"/>
</dbReference>
<reference evidence="8" key="1">
    <citation type="submission" date="2020-10" db="EMBL/GenBank/DDBJ databases">
        <authorList>
            <person name="Gilroy R."/>
        </authorList>
    </citation>
    <scope>NUCLEOTIDE SEQUENCE</scope>
    <source>
        <strain evidence="8">CHK165-10780</strain>
    </source>
</reference>
<feature type="domain" description="Yip1" evidence="6">
    <location>
        <begin position="61"/>
        <end position="248"/>
    </location>
</feature>
<dbReference type="AlphaFoldDB" id="A0A9D0YZB8"/>
<evidence type="ECO:0000256" key="3">
    <source>
        <dbReference type="ARBA" id="ARBA00022989"/>
    </source>
</evidence>
<feature type="transmembrane region" description="Helical" evidence="5">
    <location>
        <begin position="132"/>
        <end position="156"/>
    </location>
</feature>
<evidence type="ECO:0000259" key="6">
    <source>
        <dbReference type="Pfam" id="PF04893"/>
    </source>
</evidence>
<evidence type="ECO:0000256" key="4">
    <source>
        <dbReference type="ARBA" id="ARBA00023136"/>
    </source>
</evidence>
<comment type="caution">
    <text evidence="8">The sequence shown here is derived from an EMBL/GenBank/DDBJ whole genome shotgun (WGS) entry which is preliminary data.</text>
</comment>
<feature type="transmembrane region" description="Helical" evidence="5">
    <location>
        <begin position="84"/>
        <end position="112"/>
    </location>
</feature>
<evidence type="ECO:0000256" key="2">
    <source>
        <dbReference type="ARBA" id="ARBA00022692"/>
    </source>
</evidence>
<dbReference type="Pfam" id="PF04893">
    <property type="entry name" value="Yip1"/>
    <property type="match status" value="1"/>
</dbReference>
<accession>A0A9D0YZB8</accession>
<keyword evidence="4 5" id="KW-0472">Membrane</keyword>
<dbReference type="GO" id="GO:0016020">
    <property type="term" value="C:membrane"/>
    <property type="evidence" value="ECO:0007669"/>
    <property type="project" value="UniProtKB-SubCell"/>
</dbReference>
<feature type="transmembrane region" description="Helical" evidence="5">
    <location>
        <begin position="203"/>
        <end position="223"/>
    </location>
</feature>
<sequence>MKCVKCGENNKDGASFCSKCGSKLEAKKEDKKEKVEEKNDDVVTVSIDTKEAKNFFAYLKDVFVSPAKTTKKALKKVKTTQDAFMLSLFVTLTALVINLVVNMVSCIFVKQYSFLEGTKLVVDFAQIGKLDYISLIFKAFAVIAVIILGIASVYYIATLVLKKEVPYRKFLIVSTNAFIPMAFVTLLICPIVSIISVPVSSCLALLALLYMGFILVSGMNSLVEIEDTDRKMYFHLVCLGILMIAFYFITTEILVDAAVGALGSLS</sequence>
<proteinExistence type="predicted"/>
<keyword evidence="2 5" id="KW-0812">Transmembrane</keyword>
<dbReference type="EMBL" id="DVFU01000061">
    <property type="protein sequence ID" value="HIQ64703.1"/>
    <property type="molecule type" value="Genomic_DNA"/>
</dbReference>
<evidence type="ECO:0000256" key="5">
    <source>
        <dbReference type="SAM" id="Phobius"/>
    </source>
</evidence>
<evidence type="ECO:0000256" key="1">
    <source>
        <dbReference type="ARBA" id="ARBA00004141"/>
    </source>
</evidence>
<dbReference type="Proteomes" id="UP000886725">
    <property type="component" value="Unassembled WGS sequence"/>
</dbReference>
<gene>
    <name evidence="8" type="ORF">IAC85_03080</name>
</gene>
<evidence type="ECO:0000259" key="7">
    <source>
        <dbReference type="Pfam" id="PF13240"/>
    </source>
</evidence>
<feature type="domain" description="Zinc-ribbon" evidence="7">
    <location>
        <begin position="2"/>
        <end position="24"/>
    </location>
</feature>
<dbReference type="InterPro" id="IPR026870">
    <property type="entry name" value="Zinc_ribbon_dom"/>
</dbReference>
<evidence type="ECO:0000313" key="9">
    <source>
        <dbReference type="Proteomes" id="UP000886725"/>
    </source>
</evidence>
<reference evidence="8" key="2">
    <citation type="journal article" date="2021" name="PeerJ">
        <title>Extensive microbial diversity within the chicken gut microbiome revealed by metagenomics and culture.</title>
        <authorList>
            <person name="Gilroy R."/>
            <person name="Ravi A."/>
            <person name="Getino M."/>
            <person name="Pursley I."/>
            <person name="Horton D.L."/>
            <person name="Alikhan N.F."/>
            <person name="Baker D."/>
            <person name="Gharbi K."/>
            <person name="Hall N."/>
            <person name="Watson M."/>
            <person name="Adriaenssens E.M."/>
            <person name="Foster-Nyarko E."/>
            <person name="Jarju S."/>
            <person name="Secka A."/>
            <person name="Antonio M."/>
            <person name="Oren A."/>
            <person name="Chaudhuri R.R."/>
            <person name="La Ragione R."/>
            <person name="Hildebrand F."/>
            <person name="Pallen M.J."/>
        </authorList>
    </citation>
    <scope>NUCLEOTIDE SEQUENCE</scope>
    <source>
        <strain evidence="8">CHK165-10780</strain>
    </source>
</reference>
<feature type="transmembrane region" description="Helical" evidence="5">
    <location>
        <begin position="232"/>
        <end position="249"/>
    </location>
</feature>
<dbReference type="Pfam" id="PF13240">
    <property type="entry name" value="Zn_Ribbon_1"/>
    <property type="match status" value="1"/>
</dbReference>
<protein>
    <submittedName>
        <fullName evidence="8">Zinc ribbon domain-containing protein</fullName>
    </submittedName>
</protein>
<evidence type="ECO:0000313" key="8">
    <source>
        <dbReference type="EMBL" id="HIQ64703.1"/>
    </source>
</evidence>
<feature type="transmembrane region" description="Helical" evidence="5">
    <location>
        <begin position="177"/>
        <end position="197"/>
    </location>
</feature>
<organism evidence="8 9">
    <name type="scientific">Candidatus Faecenecus gallistercoris</name>
    <dbReference type="NCBI Taxonomy" id="2840793"/>
    <lineage>
        <taxon>Bacteria</taxon>
        <taxon>Bacillati</taxon>
        <taxon>Bacillota</taxon>
        <taxon>Bacillota incertae sedis</taxon>
        <taxon>Candidatus Faecenecus</taxon>
    </lineage>
</organism>